<comment type="caution">
    <text evidence="15">The sequence shown here is derived from an EMBL/GenBank/DDBJ whole genome shotgun (WGS) entry which is preliminary data.</text>
</comment>
<dbReference type="InterPro" id="IPR020563">
    <property type="entry name" value="X-over_junc_endoDNase_Mg_BS"/>
</dbReference>
<dbReference type="AlphaFoldDB" id="A0A8J4EG17"/>
<evidence type="ECO:0000313" key="15">
    <source>
        <dbReference type="EMBL" id="GIJ74245.1"/>
    </source>
</evidence>
<feature type="active site" evidence="13">
    <location>
        <position position="74"/>
    </location>
</feature>
<comment type="similarity">
    <text evidence="1 13">Belongs to the RuvC family.</text>
</comment>
<dbReference type="GO" id="GO:0003677">
    <property type="term" value="F:DNA binding"/>
    <property type="evidence" value="ECO:0007669"/>
    <property type="project" value="UniProtKB-KW"/>
</dbReference>
<dbReference type="GO" id="GO:0048476">
    <property type="term" value="C:Holliday junction resolvase complex"/>
    <property type="evidence" value="ECO:0007669"/>
    <property type="project" value="UniProtKB-UniRule"/>
</dbReference>
<evidence type="ECO:0000313" key="16">
    <source>
        <dbReference type="Proteomes" id="UP000635606"/>
    </source>
</evidence>
<evidence type="ECO:0000256" key="14">
    <source>
        <dbReference type="NCBIfam" id="TIGR00228"/>
    </source>
</evidence>
<comment type="catalytic activity">
    <reaction evidence="12 13">
        <text>Endonucleolytic cleavage at a junction such as a reciprocal single-stranded crossover between two homologous DNA duplexes (Holliday junction).</text>
        <dbReference type="EC" id="3.1.21.10"/>
    </reaction>
</comment>
<dbReference type="PANTHER" id="PTHR30194">
    <property type="entry name" value="CROSSOVER JUNCTION ENDODEOXYRIBONUCLEASE RUVC"/>
    <property type="match status" value="1"/>
</dbReference>
<comment type="subcellular location">
    <subcellularLocation>
        <location evidence="13">Cytoplasm</location>
    </subcellularLocation>
</comment>
<keyword evidence="11 13" id="KW-0234">DNA repair</keyword>
<dbReference type="GO" id="GO:0006310">
    <property type="term" value="P:DNA recombination"/>
    <property type="evidence" value="ECO:0007669"/>
    <property type="project" value="UniProtKB-UniRule"/>
</dbReference>
<dbReference type="GO" id="GO:0008821">
    <property type="term" value="F:crossover junction DNA endonuclease activity"/>
    <property type="evidence" value="ECO:0007669"/>
    <property type="project" value="UniProtKB-UniRule"/>
</dbReference>
<keyword evidence="5 13" id="KW-0255">Endonuclease</keyword>
<evidence type="ECO:0000256" key="5">
    <source>
        <dbReference type="ARBA" id="ARBA00022759"/>
    </source>
</evidence>
<evidence type="ECO:0000256" key="12">
    <source>
        <dbReference type="ARBA" id="ARBA00029354"/>
    </source>
</evidence>
<dbReference type="NCBIfam" id="TIGR00228">
    <property type="entry name" value="ruvC"/>
    <property type="match status" value="1"/>
</dbReference>
<evidence type="ECO:0000256" key="10">
    <source>
        <dbReference type="ARBA" id="ARBA00023172"/>
    </source>
</evidence>
<keyword evidence="6 13" id="KW-0227">DNA damage</keyword>
<dbReference type="PANTHER" id="PTHR30194:SF3">
    <property type="entry name" value="CROSSOVER JUNCTION ENDODEOXYRIBONUCLEASE RUVC"/>
    <property type="match status" value="1"/>
</dbReference>
<dbReference type="GO" id="GO:0005737">
    <property type="term" value="C:cytoplasm"/>
    <property type="evidence" value="ECO:0007669"/>
    <property type="project" value="UniProtKB-SubCell"/>
</dbReference>
<keyword evidence="8 13" id="KW-0460">Magnesium</keyword>
<keyword evidence="7 13" id="KW-0378">Hydrolase</keyword>
<proteinExistence type="inferred from homology"/>
<dbReference type="PRINTS" id="PR00696">
    <property type="entry name" value="RSOLVASERUVC"/>
</dbReference>
<dbReference type="GO" id="GO:0000287">
    <property type="term" value="F:magnesium ion binding"/>
    <property type="evidence" value="ECO:0007669"/>
    <property type="project" value="UniProtKB-UniRule"/>
</dbReference>
<evidence type="ECO:0000256" key="6">
    <source>
        <dbReference type="ARBA" id="ARBA00022763"/>
    </source>
</evidence>
<evidence type="ECO:0000256" key="8">
    <source>
        <dbReference type="ARBA" id="ARBA00022842"/>
    </source>
</evidence>
<keyword evidence="4 13" id="KW-0479">Metal-binding</keyword>
<dbReference type="FunFam" id="3.30.420.10:FF:000002">
    <property type="entry name" value="Crossover junction endodeoxyribonuclease RuvC"/>
    <property type="match status" value="1"/>
</dbReference>
<comment type="function">
    <text evidence="13">The RuvA-RuvB-RuvC complex processes Holliday junction (HJ) DNA during genetic recombination and DNA repair. Endonuclease that resolves HJ intermediates. Cleaves cruciform DNA by making single-stranded nicks across the HJ at symmetrical positions within the homologous arms, yielding a 5'-phosphate and a 3'-hydroxyl group; requires a central core of homology in the junction. The consensus cleavage sequence is 5'-(A/T)TT(C/G)-3'. Cleavage occurs on the 3'-side of the TT dinucleotide at the point of strand exchange. HJ branch migration catalyzed by RuvA-RuvB allows RuvC to scan DNA until it finds its consensus sequence, where it cleaves and resolves the cruciform DNA.</text>
</comment>
<dbReference type="InterPro" id="IPR012337">
    <property type="entry name" value="RNaseH-like_sf"/>
</dbReference>
<keyword evidence="3 13" id="KW-0540">Nuclease</keyword>
<reference evidence="15" key="1">
    <citation type="submission" date="2021-01" db="EMBL/GenBank/DDBJ databases">
        <title>Whole genome shotgun sequence of Virgisporangium ochraceum NBRC 16418.</title>
        <authorList>
            <person name="Komaki H."/>
            <person name="Tamura T."/>
        </authorList>
    </citation>
    <scope>NUCLEOTIDE SEQUENCE</scope>
    <source>
        <strain evidence="15">NBRC 16418</strain>
    </source>
</reference>
<feature type="binding site" evidence="13">
    <location>
        <position position="147"/>
    </location>
    <ligand>
        <name>Mg(2+)</name>
        <dbReference type="ChEBI" id="CHEBI:18420"/>
        <label>1</label>
    </ligand>
</feature>
<evidence type="ECO:0000256" key="13">
    <source>
        <dbReference type="HAMAP-Rule" id="MF_00034"/>
    </source>
</evidence>
<evidence type="ECO:0000256" key="11">
    <source>
        <dbReference type="ARBA" id="ARBA00023204"/>
    </source>
</evidence>
<dbReference type="GO" id="GO:0006281">
    <property type="term" value="P:DNA repair"/>
    <property type="evidence" value="ECO:0007669"/>
    <property type="project" value="UniProtKB-UniRule"/>
</dbReference>
<gene>
    <name evidence="13 15" type="primary">ruvC</name>
    <name evidence="15" type="ORF">Voc01_091620</name>
</gene>
<sequence length="181" mass="18862">MVGGAGVRVLGVDPGLTRCGVGVVEGRPGRPGDLVFVGVVQTDPGADLSQRLLHLDRELTRLIADHRPEQIAVERVFSQHNVRTVMGTAQAGAVALLAAARAGLPVAMYTPSEVKAAVTGSGQAGKEQVTTMVTRLLRLTERPKPADAADALALAICHTWRGAVKNKLAEAAAAAKKGSYR</sequence>
<evidence type="ECO:0000256" key="2">
    <source>
        <dbReference type="ARBA" id="ARBA00022490"/>
    </source>
</evidence>
<evidence type="ECO:0000256" key="3">
    <source>
        <dbReference type="ARBA" id="ARBA00022722"/>
    </source>
</evidence>
<dbReference type="CDD" id="cd16962">
    <property type="entry name" value="RuvC"/>
    <property type="match status" value="1"/>
</dbReference>
<name>A0A8J4EG17_9ACTN</name>
<feature type="active site" evidence="13">
    <location>
        <position position="13"/>
    </location>
</feature>
<feature type="active site" evidence="13">
    <location>
        <position position="147"/>
    </location>
</feature>
<evidence type="ECO:0000256" key="1">
    <source>
        <dbReference type="ARBA" id="ARBA00009518"/>
    </source>
</evidence>
<dbReference type="SUPFAM" id="SSF53098">
    <property type="entry name" value="Ribonuclease H-like"/>
    <property type="match status" value="1"/>
</dbReference>
<organism evidence="15 16">
    <name type="scientific">Virgisporangium ochraceum</name>
    <dbReference type="NCBI Taxonomy" id="65505"/>
    <lineage>
        <taxon>Bacteria</taxon>
        <taxon>Bacillati</taxon>
        <taxon>Actinomycetota</taxon>
        <taxon>Actinomycetes</taxon>
        <taxon>Micromonosporales</taxon>
        <taxon>Micromonosporaceae</taxon>
        <taxon>Virgisporangium</taxon>
    </lineage>
</organism>
<comment type="cofactor">
    <cofactor evidence="13">
        <name>Mg(2+)</name>
        <dbReference type="ChEBI" id="CHEBI:18420"/>
    </cofactor>
    <text evidence="13">Binds 2 Mg(2+) ion per subunit.</text>
</comment>
<dbReference type="EC" id="3.1.21.10" evidence="13 14"/>
<keyword evidence="10 13" id="KW-0233">DNA recombination</keyword>
<evidence type="ECO:0000256" key="9">
    <source>
        <dbReference type="ARBA" id="ARBA00023125"/>
    </source>
</evidence>
<feature type="binding site" evidence="13">
    <location>
        <position position="74"/>
    </location>
    <ligand>
        <name>Mg(2+)</name>
        <dbReference type="ChEBI" id="CHEBI:18420"/>
        <label>2</label>
    </ligand>
</feature>
<dbReference type="InterPro" id="IPR002176">
    <property type="entry name" value="X-over_junc_endoDNase_RuvC"/>
</dbReference>
<dbReference type="EMBL" id="BOPH01000132">
    <property type="protein sequence ID" value="GIJ74245.1"/>
    <property type="molecule type" value="Genomic_DNA"/>
</dbReference>
<feature type="binding site" evidence="13">
    <location>
        <position position="13"/>
    </location>
    <ligand>
        <name>Mg(2+)</name>
        <dbReference type="ChEBI" id="CHEBI:18420"/>
        <label>1</label>
    </ligand>
</feature>
<keyword evidence="9 13" id="KW-0238">DNA-binding</keyword>
<accession>A0A8J4EG17</accession>
<dbReference type="Proteomes" id="UP000635606">
    <property type="component" value="Unassembled WGS sequence"/>
</dbReference>
<protein>
    <recommendedName>
        <fullName evidence="13 14">Crossover junction endodeoxyribonuclease RuvC</fullName>
        <ecNumber evidence="13 14">3.1.21.10</ecNumber>
    </recommendedName>
    <alternativeName>
        <fullName evidence="13">Holliday junction nuclease RuvC</fullName>
    </alternativeName>
    <alternativeName>
        <fullName evidence="13">Holliday junction resolvase RuvC</fullName>
    </alternativeName>
</protein>
<dbReference type="HAMAP" id="MF_00034">
    <property type="entry name" value="RuvC"/>
    <property type="match status" value="1"/>
</dbReference>
<evidence type="ECO:0000256" key="4">
    <source>
        <dbReference type="ARBA" id="ARBA00022723"/>
    </source>
</evidence>
<dbReference type="InterPro" id="IPR036397">
    <property type="entry name" value="RNaseH_sf"/>
</dbReference>
<dbReference type="Pfam" id="PF02075">
    <property type="entry name" value="RuvC"/>
    <property type="match status" value="1"/>
</dbReference>
<evidence type="ECO:0000256" key="7">
    <source>
        <dbReference type="ARBA" id="ARBA00022801"/>
    </source>
</evidence>
<comment type="subunit">
    <text evidence="13">Homodimer which binds Holliday junction (HJ) DNA. The HJ becomes 2-fold symmetrical on binding to RuvC with unstacked arms; it has a different conformation from HJ DNA in complex with RuvA. In the full resolvosome a probable DNA-RuvA(4)-RuvB(12)-RuvC(2) complex forms which resolves the HJ.</text>
</comment>
<keyword evidence="16" id="KW-1185">Reference proteome</keyword>
<dbReference type="Gene3D" id="3.30.420.10">
    <property type="entry name" value="Ribonuclease H-like superfamily/Ribonuclease H"/>
    <property type="match status" value="1"/>
</dbReference>
<dbReference type="PROSITE" id="PS01321">
    <property type="entry name" value="RUVC"/>
    <property type="match status" value="1"/>
</dbReference>
<keyword evidence="2 13" id="KW-0963">Cytoplasm</keyword>